<proteinExistence type="predicted"/>
<gene>
    <name evidence="1" type="ORF">T02_4732</name>
</gene>
<dbReference type="AlphaFoldDB" id="A0A0V1KH26"/>
<reference evidence="1 2" key="1">
    <citation type="submission" date="2015-05" db="EMBL/GenBank/DDBJ databases">
        <title>Evolution of Trichinella species and genotypes.</title>
        <authorList>
            <person name="Korhonen P.K."/>
            <person name="Edoardo P."/>
            <person name="Giuseppe L.R."/>
            <person name="Gasser R.B."/>
        </authorList>
    </citation>
    <scope>NUCLEOTIDE SEQUENCE [LARGE SCALE GENOMIC DNA]</scope>
    <source>
        <strain evidence="1">ISS10</strain>
    </source>
</reference>
<protein>
    <submittedName>
        <fullName evidence="1">Uncharacterized protein</fullName>
    </submittedName>
</protein>
<evidence type="ECO:0000313" key="1">
    <source>
        <dbReference type="EMBL" id="KRZ46535.1"/>
    </source>
</evidence>
<name>A0A0V1KH26_9BILA</name>
<evidence type="ECO:0000313" key="2">
    <source>
        <dbReference type="Proteomes" id="UP000054721"/>
    </source>
</evidence>
<sequence>MGFQELTKVETWLYSLTQGSTSMDFCLKNLSMTYTRLI</sequence>
<dbReference type="Proteomes" id="UP000054721">
    <property type="component" value="Unassembled WGS sequence"/>
</dbReference>
<accession>A0A0V1KH26</accession>
<organism evidence="1 2">
    <name type="scientific">Trichinella nativa</name>
    <dbReference type="NCBI Taxonomy" id="6335"/>
    <lineage>
        <taxon>Eukaryota</taxon>
        <taxon>Metazoa</taxon>
        <taxon>Ecdysozoa</taxon>
        <taxon>Nematoda</taxon>
        <taxon>Enoplea</taxon>
        <taxon>Dorylaimia</taxon>
        <taxon>Trichinellida</taxon>
        <taxon>Trichinellidae</taxon>
        <taxon>Trichinella</taxon>
    </lineage>
</organism>
<comment type="caution">
    <text evidence="1">The sequence shown here is derived from an EMBL/GenBank/DDBJ whole genome shotgun (WGS) entry which is preliminary data.</text>
</comment>
<keyword evidence="2" id="KW-1185">Reference proteome</keyword>
<dbReference type="EMBL" id="JYDW01002978">
    <property type="protein sequence ID" value="KRZ46535.1"/>
    <property type="molecule type" value="Genomic_DNA"/>
</dbReference>